<dbReference type="AlphaFoldDB" id="A0A0E0J202"/>
<proteinExistence type="inferred from homology"/>
<dbReference type="Proteomes" id="UP000006591">
    <property type="component" value="Chromosome 11"/>
</dbReference>
<keyword evidence="6" id="KW-0067">ATP-binding</keyword>
<dbReference type="Gramene" id="ONIVA11G13240.1">
    <property type="protein sequence ID" value="ONIVA11G13240.1"/>
    <property type="gene ID" value="ONIVA11G13240"/>
</dbReference>
<dbReference type="PANTHER" id="PTHR36766:SF55">
    <property type="entry name" value="OS11G0492900 PROTEIN"/>
    <property type="match status" value="1"/>
</dbReference>
<reference evidence="11" key="1">
    <citation type="submission" date="2015-04" db="UniProtKB">
        <authorList>
            <consortium name="EnsemblPlants"/>
        </authorList>
    </citation>
    <scope>IDENTIFICATION</scope>
    <source>
        <strain evidence="11">SL10</strain>
    </source>
</reference>
<keyword evidence="2" id="KW-0433">Leucine-rich repeat</keyword>
<dbReference type="InterPro" id="IPR002182">
    <property type="entry name" value="NB-ARC"/>
</dbReference>
<dbReference type="FunFam" id="3.40.50.300:FF:001091">
    <property type="entry name" value="Probable disease resistance protein At1g61300"/>
    <property type="match status" value="1"/>
</dbReference>
<dbReference type="GO" id="GO:0006952">
    <property type="term" value="P:defense response"/>
    <property type="evidence" value="ECO:0007669"/>
    <property type="project" value="UniProtKB-KW"/>
</dbReference>
<dbReference type="SUPFAM" id="SSF52058">
    <property type="entry name" value="L domain-like"/>
    <property type="match status" value="1"/>
</dbReference>
<accession>A0A0E0J202</accession>
<keyword evidence="12" id="KW-1185">Reference proteome</keyword>
<dbReference type="InterPro" id="IPR027417">
    <property type="entry name" value="P-loop_NTPase"/>
</dbReference>
<dbReference type="STRING" id="4536.A0A0E0J202"/>
<dbReference type="InterPro" id="IPR058922">
    <property type="entry name" value="WHD_DRP"/>
</dbReference>
<dbReference type="Pfam" id="PF23559">
    <property type="entry name" value="WHD_DRP"/>
    <property type="match status" value="1"/>
</dbReference>
<dbReference type="OMA" id="GIGNWEE"/>
<dbReference type="Pfam" id="PF18052">
    <property type="entry name" value="Rx_N"/>
    <property type="match status" value="1"/>
</dbReference>
<reference evidence="11" key="2">
    <citation type="submission" date="2018-04" db="EMBL/GenBank/DDBJ databases">
        <title>OnivRS2 (Oryza nivara Reference Sequence Version 2).</title>
        <authorList>
            <person name="Zhang J."/>
            <person name="Kudrna D."/>
            <person name="Lee S."/>
            <person name="Talag J."/>
            <person name="Rajasekar S."/>
            <person name="Welchert J."/>
            <person name="Hsing Y.-I."/>
            <person name="Wing R.A."/>
        </authorList>
    </citation>
    <scope>NUCLEOTIDE SEQUENCE [LARGE SCALE GENOMIC DNA]</scope>
    <source>
        <strain evidence="11">SL10</strain>
    </source>
</reference>
<feature type="domain" description="Disease resistance protein winged helix" evidence="9">
    <location>
        <begin position="432"/>
        <end position="498"/>
    </location>
</feature>
<dbReference type="PRINTS" id="PR00364">
    <property type="entry name" value="DISEASERSIST"/>
</dbReference>
<feature type="domain" description="Disease resistance N-terminal" evidence="8">
    <location>
        <begin position="20"/>
        <end position="105"/>
    </location>
</feature>
<dbReference type="Gene3D" id="3.80.10.10">
    <property type="entry name" value="Ribonuclease Inhibitor"/>
    <property type="match status" value="4"/>
</dbReference>
<evidence type="ECO:0000259" key="7">
    <source>
        <dbReference type="Pfam" id="PF00931"/>
    </source>
</evidence>
<dbReference type="InterPro" id="IPR036388">
    <property type="entry name" value="WH-like_DNA-bd_sf"/>
</dbReference>
<dbReference type="SUPFAM" id="SSF52047">
    <property type="entry name" value="RNI-like"/>
    <property type="match status" value="1"/>
</dbReference>
<organism evidence="11">
    <name type="scientific">Oryza nivara</name>
    <name type="common">Indian wild rice</name>
    <name type="synonym">Oryza sativa f. spontanea</name>
    <dbReference type="NCBI Taxonomy" id="4536"/>
    <lineage>
        <taxon>Eukaryota</taxon>
        <taxon>Viridiplantae</taxon>
        <taxon>Streptophyta</taxon>
        <taxon>Embryophyta</taxon>
        <taxon>Tracheophyta</taxon>
        <taxon>Spermatophyta</taxon>
        <taxon>Magnoliopsida</taxon>
        <taxon>Liliopsida</taxon>
        <taxon>Poales</taxon>
        <taxon>Poaceae</taxon>
        <taxon>BOP clade</taxon>
        <taxon>Oryzoideae</taxon>
        <taxon>Oryzeae</taxon>
        <taxon>Oryzinae</taxon>
        <taxon>Oryza</taxon>
    </lineage>
</organism>
<dbReference type="HOGENOM" id="CLU_000837_8_2_1"/>
<evidence type="ECO:0000259" key="10">
    <source>
        <dbReference type="Pfam" id="PF25019"/>
    </source>
</evidence>
<evidence type="ECO:0000313" key="12">
    <source>
        <dbReference type="Proteomes" id="UP000006591"/>
    </source>
</evidence>
<sequence length="1016" mass="115194">MAALFASLAVRKALDTLSSFLPASLAASSSSSAANRARQEQDLEDTRMLERTMRRIHATLHDAEQHWDIHEESTKLRLKELKELAYDAEDVVEEYEYELNRCKVEALELSAIPDELAVKTRKLIERFHEIKYYSDNFTLSDNDGERRIIPHISMLRKTSSLVFAKSILGREGDKNTIMEKLLPRDGDSAANPISVLAIVGMGGVGKTALAQLVYNDSRMRGSFDKHAWVCVSEQFDVINITKGIIQSLKKEECGLPEHSLDILQQILVAEIKGKKVLLVLDDVWSERRDCWELLCLPMNTTEICNIVVTTRSERVARLVQTMPDFYNLNCLSPDDSWTLFKQEAYANQGSGIPSNLVEIGRRIAEKCKGLPLAIKTLGSILRFETNEKKWRDVLDSELWNLEQSHKEVLPALELSYKHMPIYLKHCFVSLSLYPKDSPFNVFMVSRLWKSLDLLHCDGIGNWEEIGSLYFTELVQRSLLQNYMHGHTFVMHDLVHDLACFLAGDEFFRLEGDKSTEIPLGTRYMSIVPHTKSIKISNSSESLRAVVTLGNIDIENPEALFLNCKKFRVIQVTEDGFAKVLLDCIGEMKLLRHLEFLGHSNAVELVISNSVSKLFNLQTLDFIACSLHGIGRLVNLQALPVIHLCNCGCFFNIRELRNMNKIRKLRIDGLCNVSSIIDANEALLHCKKDLQELELNFKASINDAHTQSAGSNQAIIAVSVDLLLESLRPHHRSLRELTLQNFNGKIYPSWLGSTSFSKLIRLVLRLCQSKHLPTLGELPSLKYLDIRQMENVERIGREFCTLDPRVKAFHSLSSLFFEDMYRFSEWSGVQEGDFSCLETMFIGSAFELMSLPPVPFVSLRNFTLYNCRNVVTLPASTTLQELLISKCANLSELPALPSLQSLKLLNCPSLATVSQFPSLTVLHVCDPFKEEILQRLVNSHMMLEELHIESDTINSICPDPLKLPSLKNLDVRCPNLKSCNAFAGLTSLKILWIRCSPRLHIPDSLRSQLEELRILDF</sequence>
<dbReference type="Gene3D" id="1.10.10.10">
    <property type="entry name" value="Winged helix-like DNA-binding domain superfamily/Winged helix DNA-binding domain"/>
    <property type="match status" value="1"/>
</dbReference>
<dbReference type="InterPro" id="IPR056789">
    <property type="entry name" value="LRR_R13L1-DRL21"/>
</dbReference>
<evidence type="ECO:0000256" key="4">
    <source>
        <dbReference type="ARBA" id="ARBA00022741"/>
    </source>
</evidence>
<evidence type="ECO:0000256" key="1">
    <source>
        <dbReference type="ARBA" id="ARBA00008894"/>
    </source>
</evidence>
<feature type="domain" description="NB-ARC" evidence="7">
    <location>
        <begin position="171"/>
        <end position="347"/>
    </location>
</feature>
<feature type="domain" description="R13L1/DRL21-like LRR repeat region" evidence="10">
    <location>
        <begin position="652"/>
        <end position="788"/>
    </location>
</feature>
<evidence type="ECO:0000256" key="5">
    <source>
        <dbReference type="ARBA" id="ARBA00022821"/>
    </source>
</evidence>
<dbReference type="GO" id="GO:0043531">
    <property type="term" value="F:ADP binding"/>
    <property type="evidence" value="ECO:0007669"/>
    <property type="project" value="InterPro"/>
</dbReference>
<dbReference type="PANTHER" id="PTHR36766">
    <property type="entry name" value="PLANT BROAD-SPECTRUM MILDEW RESISTANCE PROTEIN RPW8"/>
    <property type="match status" value="1"/>
</dbReference>
<evidence type="ECO:0000313" key="11">
    <source>
        <dbReference type="EnsemblPlants" id="ONIVA11G13240.1"/>
    </source>
</evidence>
<dbReference type="eggNOG" id="KOG4658">
    <property type="taxonomic scope" value="Eukaryota"/>
</dbReference>
<dbReference type="EnsemblPlants" id="ONIVA11G13240.1">
    <property type="protein sequence ID" value="ONIVA11G13240.1"/>
    <property type="gene ID" value="ONIVA11G13240"/>
</dbReference>
<keyword evidence="5" id="KW-0611">Plant defense</keyword>
<dbReference type="InterPro" id="IPR032675">
    <property type="entry name" value="LRR_dom_sf"/>
</dbReference>
<evidence type="ECO:0008006" key="13">
    <source>
        <dbReference type="Google" id="ProtNLM"/>
    </source>
</evidence>
<dbReference type="InterPro" id="IPR041118">
    <property type="entry name" value="Rx_N"/>
</dbReference>
<evidence type="ECO:0000259" key="8">
    <source>
        <dbReference type="Pfam" id="PF18052"/>
    </source>
</evidence>
<name>A0A0E0J202_ORYNI</name>
<comment type="similarity">
    <text evidence="1">Belongs to the disease resistance NB-LRR family.</text>
</comment>
<dbReference type="Pfam" id="PF00931">
    <property type="entry name" value="NB-ARC"/>
    <property type="match status" value="1"/>
</dbReference>
<keyword evidence="4" id="KW-0547">Nucleotide-binding</keyword>
<evidence type="ECO:0000256" key="6">
    <source>
        <dbReference type="ARBA" id="ARBA00022840"/>
    </source>
</evidence>
<evidence type="ECO:0000256" key="3">
    <source>
        <dbReference type="ARBA" id="ARBA00022737"/>
    </source>
</evidence>
<dbReference type="Gene3D" id="1.10.8.430">
    <property type="entry name" value="Helical domain of apoptotic protease-activating factors"/>
    <property type="match status" value="1"/>
</dbReference>
<keyword evidence="3" id="KW-0677">Repeat</keyword>
<evidence type="ECO:0000259" key="9">
    <source>
        <dbReference type="Pfam" id="PF23559"/>
    </source>
</evidence>
<dbReference type="GO" id="GO:0051707">
    <property type="term" value="P:response to other organism"/>
    <property type="evidence" value="ECO:0007669"/>
    <property type="project" value="UniProtKB-ARBA"/>
</dbReference>
<dbReference type="Pfam" id="PF25019">
    <property type="entry name" value="LRR_R13L1-DRL21"/>
    <property type="match status" value="1"/>
</dbReference>
<dbReference type="SUPFAM" id="SSF52540">
    <property type="entry name" value="P-loop containing nucleoside triphosphate hydrolases"/>
    <property type="match status" value="1"/>
</dbReference>
<dbReference type="GO" id="GO:0005524">
    <property type="term" value="F:ATP binding"/>
    <property type="evidence" value="ECO:0007669"/>
    <property type="project" value="UniProtKB-KW"/>
</dbReference>
<dbReference type="Gene3D" id="3.40.50.300">
    <property type="entry name" value="P-loop containing nucleotide triphosphate hydrolases"/>
    <property type="match status" value="1"/>
</dbReference>
<dbReference type="Gene3D" id="1.20.5.4130">
    <property type="match status" value="1"/>
</dbReference>
<evidence type="ECO:0000256" key="2">
    <source>
        <dbReference type="ARBA" id="ARBA00022614"/>
    </source>
</evidence>
<dbReference type="InterPro" id="IPR042197">
    <property type="entry name" value="Apaf_helical"/>
</dbReference>
<protein>
    <recommendedName>
        <fullName evidence="13">NB-ARC domain-containing protein</fullName>
    </recommendedName>
</protein>